<dbReference type="Proteomes" id="UP001500320">
    <property type="component" value="Unassembled WGS sequence"/>
</dbReference>
<accession>A0ABP6P1B6</accession>
<dbReference type="EMBL" id="BAAAUT010000083">
    <property type="protein sequence ID" value="GAA3164124.1"/>
    <property type="molecule type" value="Genomic_DNA"/>
</dbReference>
<dbReference type="InterPro" id="IPR011251">
    <property type="entry name" value="Luciferase-like_dom"/>
</dbReference>
<keyword evidence="3" id="KW-1185">Reference proteome</keyword>
<dbReference type="Pfam" id="PF00296">
    <property type="entry name" value="Bac_luciferase"/>
    <property type="match status" value="1"/>
</dbReference>
<dbReference type="RefSeq" id="WP_344866117.1">
    <property type="nucleotide sequence ID" value="NZ_BAAAUT010000083.1"/>
</dbReference>
<dbReference type="InterPro" id="IPR051260">
    <property type="entry name" value="Diverse_substr_monoxygenases"/>
</dbReference>
<dbReference type="PANTHER" id="PTHR30011:SF32">
    <property type="entry name" value="CONSERVED PROTEIN"/>
    <property type="match status" value="1"/>
</dbReference>
<evidence type="ECO:0000313" key="3">
    <source>
        <dbReference type="Proteomes" id="UP001500320"/>
    </source>
</evidence>
<protein>
    <recommendedName>
        <fullName evidence="1">Luciferase-like domain-containing protein</fullName>
    </recommendedName>
</protein>
<evidence type="ECO:0000313" key="2">
    <source>
        <dbReference type="EMBL" id="GAA3164124.1"/>
    </source>
</evidence>
<dbReference type="PANTHER" id="PTHR30011">
    <property type="entry name" value="ALKANESULFONATE MONOOXYGENASE-RELATED"/>
    <property type="match status" value="1"/>
</dbReference>
<gene>
    <name evidence="2" type="ORF">GCM10010466_63820</name>
</gene>
<dbReference type="SUPFAM" id="SSF51679">
    <property type="entry name" value="Bacterial luciferase-like"/>
    <property type="match status" value="1"/>
</dbReference>
<sequence length="302" mass="31546">MLRISTTLPVTRAGVPDIAMARRLEDLGYDSVSMADLIVGDGTPGFDAMLVLAAAAAVTDEIGLEFGVLSLPLRPTAWIAAQIQTLQHLSGNRVTLGVGIGGFPGSPFWRAVGAPLQGRGRRADEALQALPALIRGEATKQGEEEVTLGPAAPVPPIFIGGNSEAAMRRAVRHGDGWVPSLISPAALAKKVLRLREIAHELGRPVPSIAVGGHAILVDDAAAVESFTRMLVDVHGMAPEEAKAVPVTGNPAQVAERLHAYSEAGADMVGLSLDGGDWIRQAEALAEARAQLSRVRAPEADSR</sequence>
<reference evidence="3" key="1">
    <citation type="journal article" date="2019" name="Int. J. Syst. Evol. Microbiol.">
        <title>The Global Catalogue of Microorganisms (GCM) 10K type strain sequencing project: providing services to taxonomists for standard genome sequencing and annotation.</title>
        <authorList>
            <consortium name="The Broad Institute Genomics Platform"/>
            <consortium name="The Broad Institute Genome Sequencing Center for Infectious Disease"/>
            <person name="Wu L."/>
            <person name="Ma J."/>
        </authorList>
    </citation>
    <scope>NUCLEOTIDE SEQUENCE [LARGE SCALE GENOMIC DNA]</scope>
    <source>
        <strain evidence="3">JCM 9373</strain>
    </source>
</reference>
<organism evidence="2 3">
    <name type="scientific">Planomonospora alba</name>
    <dbReference type="NCBI Taxonomy" id="161354"/>
    <lineage>
        <taxon>Bacteria</taxon>
        <taxon>Bacillati</taxon>
        <taxon>Actinomycetota</taxon>
        <taxon>Actinomycetes</taxon>
        <taxon>Streptosporangiales</taxon>
        <taxon>Streptosporangiaceae</taxon>
        <taxon>Planomonospora</taxon>
    </lineage>
</organism>
<proteinExistence type="predicted"/>
<evidence type="ECO:0000259" key="1">
    <source>
        <dbReference type="Pfam" id="PF00296"/>
    </source>
</evidence>
<comment type="caution">
    <text evidence="2">The sequence shown here is derived from an EMBL/GenBank/DDBJ whole genome shotgun (WGS) entry which is preliminary data.</text>
</comment>
<dbReference type="Gene3D" id="3.20.20.30">
    <property type="entry name" value="Luciferase-like domain"/>
    <property type="match status" value="1"/>
</dbReference>
<name>A0ABP6P1B6_9ACTN</name>
<feature type="domain" description="Luciferase-like" evidence="1">
    <location>
        <begin position="19"/>
        <end position="266"/>
    </location>
</feature>
<dbReference type="InterPro" id="IPR036661">
    <property type="entry name" value="Luciferase-like_sf"/>
</dbReference>